<accession>A0A5P2G5T6</accession>
<name>A0A5P2G5T6_9BACT</name>
<keyword evidence="2" id="KW-0808">Transferase</keyword>
<evidence type="ECO:0000256" key="3">
    <source>
        <dbReference type="ARBA" id="ARBA00024356"/>
    </source>
</evidence>
<protein>
    <submittedName>
        <fullName evidence="4">Pesticidal protein Cry7Aa</fullName>
    </submittedName>
</protein>
<keyword evidence="5" id="KW-1185">Reference proteome</keyword>
<dbReference type="AlphaFoldDB" id="A0A5P2G5T6"/>
<dbReference type="Pfam" id="PF04041">
    <property type="entry name" value="Glyco_hydro_130"/>
    <property type="match status" value="1"/>
</dbReference>
<evidence type="ECO:0000256" key="1">
    <source>
        <dbReference type="ARBA" id="ARBA00022676"/>
    </source>
</evidence>
<evidence type="ECO:0000313" key="4">
    <source>
        <dbReference type="EMBL" id="QES90915.1"/>
    </source>
</evidence>
<comment type="similarity">
    <text evidence="3">Belongs to the glycosyl hydrolase 130 family.</text>
</comment>
<dbReference type="CDD" id="cd18614">
    <property type="entry name" value="GH130"/>
    <property type="match status" value="1"/>
</dbReference>
<dbReference type="EMBL" id="CP044016">
    <property type="protein sequence ID" value="QES90915.1"/>
    <property type="molecule type" value="Genomic_DNA"/>
</dbReference>
<dbReference type="Proteomes" id="UP000292424">
    <property type="component" value="Chromosome"/>
</dbReference>
<organism evidence="4 5">
    <name type="scientific">Rhizosphaericola mali</name>
    <dbReference type="NCBI Taxonomy" id="2545455"/>
    <lineage>
        <taxon>Bacteria</taxon>
        <taxon>Pseudomonadati</taxon>
        <taxon>Bacteroidota</taxon>
        <taxon>Chitinophagia</taxon>
        <taxon>Chitinophagales</taxon>
        <taxon>Chitinophagaceae</taxon>
        <taxon>Rhizosphaericola</taxon>
    </lineage>
</organism>
<dbReference type="PANTHER" id="PTHR34106:SF5">
    <property type="entry name" value="GLYCOSIDASE"/>
    <property type="match status" value="1"/>
</dbReference>
<dbReference type="KEGG" id="arac:E0W69_004905"/>
<evidence type="ECO:0000313" key="5">
    <source>
        <dbReference type="Proteomes" id="UP000292424"/>
    </source>
</evidence>
<dbReference type="GO" id="GO:0016757">
    <property type="term" value="F:glycosyltransferase activity"/>
    <property type="evidence" value="ECO:0007669"/>
    <property type="project" value="UniProtKB-KW"/>
</dbReference>
<dbReference type="InterPro" id="IPR023296">
    <property type="entry name" value="Glyco_hydro_beta-prop_sf"/>
</dbReference>
<dbReference type="PANTHER" id="PTHR34106">
    <property type="entry name" value="GLYCOSIDASE"/>
    <property type="match status" value="1"/>
</dbReference>
<sequence length="344" mass="39080">MIKVTKHGILLKKIILDFESKGVLNPAVIEDGNIVHLFYRAVDNDHVSRIGHSLLSGPLTVTSRNERPVLVPEFDYESRGMEDPRISMVDGKYYLNTAFDGVNAMGALATSTDLSHFDKKGVIVPQIGFREFCRLTDFSDRLSCKYSRWNRHGERSAQNNKDALLWGKNLVFFPRKINGKLYFLHRIKPEIQIASVSELSQLNNSYWTDYFSDFSKHIVLSPRFAHESSYVGAGCPPIETEQGWILIYHGVEERNGSYIYSACVAMLDLKKPEIEMARLPYPLFSPDVSWEQHGEINNVCFPTGCLLSEDTLYIYYGAADEQIACASVTLSLLISELNQYKNEK</sequence>
<dbReference type="SUPFAM" id="SSF75005">
    <property type="entry name" value="Arabinanase/levansucrase/invertase"/>
    <property type="match status" value="1"/>
</dbReference>
<reference evidence="4 5" key="1">
    <citation type="submission" date="2019-09" db="EMBL/GenBank/DDBJ databases">
        <title>Complete genome sequence of Arachidicoccus sp. B3-10 isolated from apple orchard soil.</title>
        <authorList>
            <person name="Kim H.S."/>
            <person name="Han K.-I."/>
            <person name="Suh M.K."/>
            <person name="Lee K.C."/>
            <person name="Eom M.K."/>
            <person name="Kim J.-S."/>
            <person name="Kang S.W."/>
            <person name="Sin Y."/>
            <person name="Lee J.-S."/>
        </authorList>
    </citation>
    <scope>NUCLEOTIDE SEQUENCE [LARGE SCALE GENOMIC DNA]</scope>
    <source>
        <strain evidence="4 5">B3-10</strain>
    </source>
</reference>
<proteinExistence type="inferred from homology"/>
<evidence type="ECO:0000256" key="2">
    <source>
        <dbReference type="ARBA" id="ARBA00022679"/>
    </source>
</evidence>
<dbReference type="OrthoDB" id="9775877at2"/>
<gene>
    <name evidence="4" type="ORF">E0W69_004905</name>
</gene>
<dbReference type="InterPro" id="IPR007184">
    <property type="entry name" value="Mannoside_phosphorylase"/>
</dbReference>
<keyword evidence="1" id="KW-0328">Glycosyltransferase</keyword>
<dbReference type="Gene3D" id="2.115.10.20">
    <property type="entry name" value="Glycosyl hydrolase domain, family 43"/>
    <property type="match status" value="1"/>
</dbReference>